<feature type="transmembrane region" description="Helical" evidence="3">
    <location>
        <begin position="53"/>
        <end position="73"/>
    </location>
</feature>
<feature type="region of interest" description="Disordered" evidence="2">
    <location>
        <begin position="1057"/>
        <end position="1112"/>
    </location>
</feature>
<feature type="transmembrane region" description="Helical" evidence="3">
    <location>
        <begin position="189"/>
        <end position="209"/>
    </location>
</feature>
<evidence type="ECO:0000256" key="1">
    <source>
        <dbReference type="SAM" id="Coils"/>
    </source>
</evidence>
<feature type="coiled-coil region" evidence="1">
    <location>
        <begin position="673"/>
        <end position="740"/>
    </location>
</feature>
<reference evidence="5" key="1">
    <citation type="journal article" date="2014" name="Proc. Natl. Acad. Sci. U.S.A.">
        <title>Extensive sampling of basidiomycete genomes demonstrates inadequacy of the white-rot/brown-rot paradigm for wood decay fungi.</title>
        <authorList>
            <person name="Riley R."/>
            <person name="Salamov A.A."/>
            <person name="Brown D.W."/>
            <person name="Nagy L.G."/>
            <person name="Floudas D."/>
            <person name="Held B.W."/>
            <person name="Levasseur A."/>
            <person name="Lombard V."/>
            <person name="Morin E."/>
            <person name="Otillar R."/>
            <person name="Lindquist E.A."/>
            <person name="Sun H."/>
            <person name="LaButti K.M."/>
            <person name="Schmutz J."/>
            <person name="Jabbour D."/>
            <person name="Luo H."/>
            <person name="Baker S.E."/>
            <person name="Pisabarro A.G."/>
            <person name="Walton J.D."/>
            <person name="Blanchette R.A."/>
            <person name="Henrissat B."/>
            <person name="Martin F."/>
            <person name="Cullen D."/>
            <person name="Hibbett D.S."/>
            <person name="Grigoriev I.V."/>
        </authorList>
    </citation>
    <scope>NUCLEOTIDE SEQUENCE [LARGE SCALE GENOMIC DNA]</scope>
    <source>
        <strain evidence="5">CBS 339.88</strain>
    </source>
</reference>
<dbReference type="STRING" id="685588.A0A067SDW6"/>
<feature type="transmembrane region" description="Helical" evidence="3">
    <location>
        <begin position="150"/>
        <end position="169"/>
    </location>
</feature>
<dbReference type="EMBL" id="KL142404">
    <property type="protein sequence ID" value="KDR69096.1"/>
    <property type="molecule type" value="Genomic_DNA"/>
</dbReference>
<keyword evidence="3" id="KW-0472">Membrane</keyword>
<sequence length="1112" mass="126841">MSGPMQNVGGTLTGGIQDISALLPLIGTEQCEKHVGSALEGGYLYAAATPLSLFGSLGIVKVGVSILISTISIPKISFSFRKFSFKFSQGRWLGARTLHNAGFQPAGTVAALIAMDGKRYKAETRLIEILEEKHIDNPENLSINWKSRNWNFMLALFTLLAAMISITPYLPLLLPNSQFSSRLVHTPWIFPFLRTVGSCLATVCCQFLIQSRVISLMNNRIIFMIMNRIFSDNPGLKDDLDKAHLQWDADHPAEQCLCSLEQVLASRSSSAQSSCDQNESEDHVSIEMNTLSSPDPQKTQDKLQSLRGKHFPTPAFDRAFLLISWIILCLSLPATVVGYIGCFTLVNNSEGHGPLIWLGLEAVLSVVRIVVWAWNPSWDEKTEITVKLELTMHQPLVTTEKSIEVIQSTGNNTLALVPEQKFLEWITPYTGPMEQFPSPENFTMYLTLPATTDTKPKQKFLYVTIFDFNKRIAITLHREKEGFIYVDADVTCNHITGEMEAKLQSAIGEKHLWRTNNAILFKDLEKYHEAITHALHGTLPHLGFASLHRKWNLDLLPEGTKSNNGSRDQVTDVPSPNERDQVTDVPYPTERDQLYLSRGYEHHFKTKLIENWSCWIVKDMDSIRSDALNDCHHALADAVSEKAKWELTELDYRLGWEWTRRELSLVLSSTALEDILRRRMEVCINEVAKLQENGRLKEWMRSEFVIGQRKRLEKEREQAKERMEKEMKGARERAEREGRLWRDQGQFAPRWEAGLAFIDKQWLAGIEDGHSALRHAVSELDEFVQNASTRYYFDEEGKTWLTFLKQVNKRFRHWRPQRENERLEMDATIQRISDANGEDLDDAYQYPEPDNLATARFVKLGYRESFAKLWSATTYDACEFNNLDVICEVIKKSTTRSVIFVDPNLVDSIPENDHLLYLSSRGSGKEPAFVQQNRNRWWDRQTRNSSMFYFSPSGVSSDGSSVYGRGTTIAHVFIFLKTPSRLRLRLLHSRYADTSVSIKEDSTELRHISSNEIPENFQLQDFELDQFEPGRHELELVVNIMGGEYNLRDIFVEFLDNPPSNSSGNNDDRNSQTKEEHRDADAGPSGTEDINVEEGQAANSLPPDEIRVPLED</sequence>
<keyword evidence="5" id="KW-1185">Reference proteome</keyword>
<evidence type="ECO:0000256" key="3">
    <source>
        <dbReference type="SAM" id="Phobius"/>
    </source>
</evidence>
<protein>
    <submittedName>
        <fullName evidence="4">Uncharacterized protein</fullName>
    </submittedName>
</protein>
<evidence type="ECO:0000256" key="2">
    <source>
        <dbReference type="SAM" id="MobiDB-lite"/>
    </source>
</evidence>
<organism evidence="4 5">
    <name type="scientific">Galerina marginata (strain CBS 339.88)</name>
    <dbReference type="NCBI Taxonomy" id="685588"/>
    <lineage>
        <taxon>Eukaryota</taxon>
        <taxon>Fungi</taxon>
        <taxon>Dikarya</taxon>
        <taxon>Basidiomycota</taxon>
        <taxon>Agaricomycotina</taxon>
        <taxon>Agaricomycetes</taxon>
        <taxon>Agaricomycetidae</taxon>
        <taxon>Agaricales</taxon>
        <taxon>Agaricineae</taxon>
        <taxon>Strophariaceae</taxon>
        <taxon>Galerina</taxon>
    </lineage>
</organism>
<dbReference type="Proteomes" id="UP000027222">
    <property type="component" value="Unassembled WGS sequence"/>
</dbReference>
<dbReference type="OrthoDB" id="3032844at2759"/>
<feature type="compositionally biased region" description="Basic and acidic residues" evidence="2">
    <location>
        <begin position="1066"/>
        <end position="1081"/>
    </location>
</feature>
<dbReference type="HOGENOM" id="CLU_281584_0_0_1"/>
<feature type="transmembrane region" description="Helical" evidence="3">
    <location>
        <begin position="319"/>
        <end position="340"/>
    </location>
</feature>
<evidence type="ECO:0000313" key="5">
    <source>
        <dbReference type="Proteomes" id="UP000027222"/>
    </source>
</evidence>
<evidence type="ECO:0000313" key="4">
    <source>
        <dbReference type="EMBL" id="KDR69096.1"/>
    </source>
</evidence>
<dbReference type="AlphaFoldDB" id="A0A067SDW6"/>
<keyword evidence="1" id="KW-0175">Coiled coil</keyword>
<keyword evidence="3" id="KW-1133">Transmembrane helix</keyword>
<accession>A0A067SDW6</accession>
<proteinExistence type="predicted"/>
<gene>
    <name evidence="4" type="ORF">GALMADRAFT_145814</name>
</gene>
<name>A0A067SDW6_GALM3</name>
<feature type="region of interest" description="Disordered" evidence="2">
    <location>
        <begin position="558"/>
        <end position="584"/>
    </location>
</feature>
<feature type="compositionally biased region" description="Polar residues" evidence="2">
    <location>
        <begin position="560"/>
        <end position="574"/>
    </location>
</feature>
<keyword evidence="3" id="KW-0812">Transmembrane</keyword>